<accession>A0ABW3GEM8</accession>
<dbReference type="InterPro" id="IPR035919">
    <property type="entry name" value="EAL_sf"/>
</dbReference>
<evidence type="ECO:0000256" key="1">
    <source>
        <dbReference type="SAM" id="Phobius"/>
    </source>
</evidence>
<gene>
    <name evidence="3" type="ORF">ACFQ1T_02715</name>
</gene>
<keyword evidence="1" id="KW-1133">Transmembrane helix</keyword>
<feature type="transmembrane region" description="Helical" evidence="1">
    <location>
        <begin position="177"/>
        <end position="197"/>
    </location>
</feature>
<comment type="caution">
    <text evidence="3">The sequence shown here is derived from an EMBL/GenBank/DDBJ whole genome shotgun (WGS) entry which is preliminary data.</text>
</comment>
<evidence type="ECO:0000313" key="3">
    <source>
        <dbReference type="EMBL" id="MFD0928684.1"/>
    </source>
</evidence>
<dbReference type="RefSeq" id="WP_379073812.1">
    <property type="nucleotide sequence ID" value="NZ_JBHTJW010000002.1"/>
</dbReference>
<dbReference type="EMBL" id="JBHTJW010000002">
    <property type="protein sequence ID" value="MFD0928684.1"/>
    <property type="molecule type" value="Genomic_DNA"/>
</dbReference>
<evidence type="ECO:0000259" key="2">
    <source>
        <dbReference type="PROSITE" id="PS50883"/>
    </source>
</evidence>
<feature type="transmembrane region" description="Helical" evidence="1">
    <location>
        <begin position="36"/>
        <end position="56"/>
    </location>
</feature>
<dbReference type="CDD" id="cd01948">
    <property type="entry name" value="EAL"/>
    <property type="match status" value="1"/>
</dbReference>
<dbReference type="SUPFAM" id="SSF141868">
    <property type="entry name" value="EAL domain-like"/>
    <property type="match status" value="1"/>
</dbReference>
<evidence type="ECO:0000313" key="4">
    <source>
        <dbReference type="Proteomes" id="UP001597106"/>
    </source>
</evidence>
<dbReference type="Gene3D" id="3.20.20.450">
    <property type="entry name" value="EAL domain"/>
    <property type="match status" value="1"/>
</dbReference>
<dbReference type="Proteomes" id="UP001597106">
    <property type="component" value="Unassembled WGS sequence"/>
</dbReference>
<keyword evidence="1" id="KW-0812">Transmembrane</keyword>
<name>A0ABW3GEM8_9PROT</name>
<keyword evidence="4" id="KW-1185">Reference proteome</keyword>
<feature type="domain" description="EAL" evidence="2">
    <location>
        <begin position="204"/>
        <end position="458"/>
    </location>
</feature>
<dbReference type="PANTHER" id="PTHR33121">
    <property type="entry name" value="CYCLIC DI-GMP PHOSPHODIESTERASE PDEF"/>
    <property type="match status" value="1"/>
</dbReference>
<reference evidence="4" key="1">
    <citation type="journal article" date="2019" name="Int. J. Syst. Evol. Microbiol.">
        <title>The Global Catalogue of Microorganisms (GCM) 10K type strain sequencing project: providing services to taxonomists for standard genome sequencing and annotation.</title>
        <authorList>
            <consortium name="The Broad Institute Genomics Platform"/>
            <consortium name="The Broad Institute Genome Sequencing Center for Infectious Disease"/>
            <person name="Wu L."/>
            <person name="Ma J."/>
        </authorList>
    </citation>
    <scope>NUCLEOTIDE SEQUENCE [LARGE SCALE GENOMIC DNA]</scope>
    <source>
        <strain evidence="4">CCUG 59685</strain>
    </source>
</reference>
<feature type="transmembrane region" description="Helical" evidence="1">
    <location>
        <begin position="62"/>
        <end position="82"/>
    </location>
</feature>
<keyword evidence="1" id="KW-0472">Membrane</keyword>
<organism evidence="3 4">
    <name type="scientific">Methylophilus glucosoxydans</name>
    <dbReference type="NCBI Taxonomy" id="752553"/>
    <lineage>
        <taxon>Bacteria</taxon>
        <taxon>Pseudomonadati</taxon>
        <taxon>Pseudomonadota</taxon>
        <taxon>Betaproteobacteria</taxon>
        <taxon>Nitrosomonadales</taxon>
        <taxon>Methylophilaceae</taxon>
        <taxon>Methylophilus</taxon>
    </lineage>
</organism>
<dbReference type="PROSITE" id="PS50883">
    <property type="entry name" value="EAL"/>
    <property type="match status" value="1"/>
</dbReference>
<dbReference type="PANTHER" id="PTHR33121:SF70">
    <property type="entry name" value="SIGNALING PROTEIN YKOW"/>
    <property type="match status" value="1"/>
</dbReference>
<sequence length="469" mass="51894">MPHFKNTPLQLRLVAKLFKGELFQFAQDPHQLRVKLLLAIAACASIILGGAWSVYYLWQAKWLLMAFNFSLVILSMLVVTMINAGRDRLAAIFMAHGLALIISAISVFDVPLPGVVRSVHMYYLPIAAGSSLVFRKEGIYLRVIFPLLMLLGCLIFGSSDIGITQASLIANPEIRAVGAWMNNLAALGVLGIALIVMQSDITLRSGLYADMREALAKGHFCLHYQPQVDAQGHIFGAEALLRWQHPEQGLIPPGVFITAAEETGLILPIGNWVLKEACAQLVKWSDHPHLSHLSIAVNVSTSQLRQPDFVQEVQEIVTRSGANPGQIKLELTESMLANEVDDTIQKMRALQAFGMSWSLDDFGTGYSSLNYLKHLPFEQLKIDQSFVRDLLNNESDQAIVDTLVNLGKHLKMTLIAEGVETIEQLEYLHSKGCMKYQGYFFSKPLTVQAFEQLPSPLLSPVAHSTSGLF</sequence>
<dbReference type="Pfam" id="PF00563">
    <property type="entry name" value="EAL"/>
    <property type="match status" value="1"/>
</dbReference>
<feature type="transmembrane region" description="Helical" evidence="1">
    <location>
        <begin position="139"/>
        <end position="157"/>
    </location>
</feature>
<dbReference type="InterPro" id="IPR050706">
    <property type="entry name" value="Cyclic-di-GMP_PDE-like"/>
</dbReference>
<protein>
    <submittedName>
        <fullName evidence="3">Bifunctional diguanylate cyclase/phosphodiesterase</fullName>
    </submittedName>
</protein>
<feature type="transmembrane region" description="Helical" evidence="1">
    <location>
        <begin position="89"/>
        <end position="108"/>
    </location>
</feature>
<dbReference type="SMART" id="SM00052">
    <property type="entry name" value="EAL"/>
    <property type="match status" value="1"/>
</dbReference>
<proteinExistence type="predicted"/>
<dbReference type="InterPro" id="IPR001633">
    <property type="entry name" value="EAL_dom"/>
</dbReference>